<dbReference type="InterPro" id="IPR036397">
    <property type="entry name" value="RNaseH_sf"/>
</dbReference>
<feature type="compositionally biased region" description="Low complexity" evidence="2">
    <location>
        <begin position="695"/>
        <end position="709"/>
    </location>
</feature>
<evidence type="ECO:0000256" key="2">
    <source>
        <dbReference type="SAM" id="MobiDB-lite"/>
    </source>
</evidence>
<dbReference type="GO" id="GO:0019899">
    <property type="term" value="F:enzyme binding"/>
    <property type="evidence" value="ECO:0007669"/>
    <property type="project" value="UniProtKB-ARBA"/>
</dbReference>
<gene>
    <name evidence="4" type="ORF">HPLM_LOCUS15868</name>
</gene>
<reference evidence="4 5" key="2">
    <citation type="submission" date="2018-11" db="EMBL/GenBank/DDBJ databases">
        <authorList>
            <consortium name="Pathogen Informatics"/>
        </authorList>
    </citation>
    <scope>NUCLEOTIDE SEQUENCE [LARGE SCALE GENOMIC DNA]</scope>
    <source>
        <strain evidence="4 5">MHpl1</strain>
    </source>
</reference>
<dbReference type="AlphaFoldDB" id="A0A0N4WVY3"/>
<feature type="region of interest" description="Disordered" evidence="2">
    <location>
        <begin position="89"/>
        <end position="183"/>
    </location>
</feature>
<keyword evidence="5" id="KW-1185">Reference proteome</keyword>
<dbReference type="PANTHER" id="PTHR37984">
    <property type="entry name" value="PROTEIN CBG26694"/>
    <property type="match status" value="1"/>
</dbReference>
<protein>
    <submittedName>
        <fullName evidence="6">CCHC-type domain-containing protein</fullName>
    </submittedName>
</protein>
<name>A0A0N4WVY3_HAEPC</name>
<dbReference type="InterPro" id="IPR050951">
    <property type="entry name" value="Retrovirus_Pol_polyprotein"/>
</dbReference>
<dbReference type="EMBL" id="UZAF01019166">
    <property type="protein sequence ID" value="VDO58125.1"/>
    <property type="molecule type" value="Genomic_DNA"/>
</dbReference>
<keyword evidence="1" id="KW-0862">Zinc</keyword>
<dbReference type="OrthoDB" id="6757706at2759"/>
<evidence type="ECO:0000313" key="4">
    <source>
        <dbReference type="EMBL" id="VDO58125.1"/>
    </source>
</evidence>
<accession>A0A0N4WVY3</accession>
<keyword evidence="1" id="KW-0479">Metal-binding</keyword>
<organism evidence="6">
    <name type="scientific">Haemonchus placei</name>
    <name type="common">Barber's pole worm</name>
    <dbReference type="NCBI Taxonomy" id="6290"/>
    <lineage>
        <taxon>Eukaryota</taxon>
        <taxon>Metazoa</taxon>
        <taxon>Ecdysozoa</taxon>
        <taxon>Nematoda</taxon>
        <taxon>Chromadorea</taxon>
        <taxon>Rhabditida</taxon>
        <taxon>Rhabditina</taxon>
        <taxon>Rhabditomorpha</taxon>
        <taxon>Strongyloidea</taxon>
        <taxon>Trichostrongylidae</taxon>
        <taxon>Haemonchus</taxon>
    </lineage>
</organism>
<dbReference type="PROSITE" id="PS50158">
    <property type="entry name" value="ZF_CCHC"/>
    <property type="match status" value="1"/>
</dbReference>
<evidence type="ECO:0000256" key="1">
    <source>
        <dbReference type="PROSITE-ProRule" id="PRU00047"/>
    </source>
</evidence>
<feature type="compositionally biased region" description="Polar residues" evidence="2">
    <location>
        <begin position="107"/>
        <end position="118"/>
    </location>
</feature>
<sequence>MRSASCTPQQKAWFLIGYLDGAAREKVEELPLEDRESYEAIVAHLRKSFEGPQHRYMARQALSACKQQTGESSAAFANRLLTLVRAATTEQDPATQKEECLGGGCLTPSSRYQRQRNGGYSRDAQGGPTQPCYNCGGTGHFARQSPSPRNQRRPTGTPSYNVRSRPLDRHLPHSSPSSELYPARRDQSHDLLEAREQIRALSVSLRENQSALERFEARAHALIKRNEELAQSSFGGLPSSSSRSGSTHLPQVKFLLPLVALHVLREHYSSPNVRVALLAGFIGHVYENSIHLHTIARILVLASVIFLVLSLYVYRPNTERYDTSAFLWFFKRSSSALPRVVDKKVRFEDNTPDTDDIVEFPRSKTVPFRSTPRLVGPEKLKDFWRFIQVPQLAAILIGAKRWPRYHVSISGLRWRRTSLLWFAHVNNAKGEDLSEVGRLLRISCYFTTPYHHEGNGACERVFATFHPMLRTYIAENQRDWDSYVKACAFMYNTSVHTSTNNTPYFLMFGRDPVFNIDLLIKHDLERHTPSLDDAGLYVENLVATLHAAWRSAKDFNDRQRAKYKQQHDRTHLRPLDIRVGDRVFLRDLAPKVGLSSKLCNPWLGQFRVVEVDPPHLTIVSVSAPQSSPRRAHINQVKRCYELSGPVFTSQWTPVEEQAALSAAGATELTMPGYSHQITAHFSMTAMDSAPPHPVASDQSDQSALDSNDAIDSSSFALQELDLLEDALLAPRQSQRRR</sequence>
<feature type="region of interest" description="Disordered" evidence="2">
    <location>
        <begin position="686"/>
        <end position="710"/>
    </location>
</feature>
<evidence type="ECO:0000259" key="3">
    <source>
        <dbReference type="PROSITE" id="PS50158"/>
    </source>
</evidence>
<keyword evidence="1" id="KW-0863">Zinc-finger</keyword>
<dbReference type="Pfam" id="PF00098">
    <property type="entry name" value="zf-CCHC"/>
    <property type="match status" value="1"/>
</dbReference>
<dbReference type="GO" id="GO:0005737">
    <property type="term" value="C:cytoplasm"/>
    <property type="evidence" value="ECO:0007669"/>
    <property type="project" value="UniProtKB-ARBA"/>
</dbReference>
<feature type="domain" description="CCHC-type" evidence="3">
    <location>
        <begin position="132"/>
        <end position="147"/>
    </location>
</feature>
<dbReference type="InterPro" id="IPR001878">
    <property type="entry name" value="Znf_CCHC"/>
</dbReference>
<dbReference type="Gene3D" id="3.30.420.10">
    <property type="entry name" value="Ribonuclease H-like superfamily/Ribonuclease H"/>
    <property type="match status" value="1"/>
</dbReference>
<dbReference type="InterPro" id="IPR012337">
    <property type="entry name" value="RNaseH-like_sf"/>
</dbReference>
<proteinExistence type="predicted"/>
<dbReference type="WBParaSite" id="HPLM_0001587601-mRNA-1">
    <property type="protein sequence ID" value="HPLM_0001587601-mRNA-1"/>
    <property type="gene ID" value="HPLM_0001587601"/>
</dbReference>
<dbReference type="InterPro" id="IPR036875">
    <property type="entry name" value="Znf_CCHC_sf"/>
</dbReference>
<dbReference type="Proteomes" id="UP000268014">
    <property type="component" value="Unassembled WGS sequence"/>
</dbReference>
<dbReference type="SUPFAM" id="SSF57756">
    <property type="entry name" value="Retrovirus zinc finger-like domains"/>
    <property type="match status" value="1"/>
</dbReference>
<dbReference type="PANTHER" id="PTHR37984:SF15">
    <property type="entry name" value="INTEGRASE CATALYTIC DOMAIN-CONTAINING PROTEIN"/>
    <property type="match status" value="1"/>
</dbReference>
<dbReference type="GO" id="GO:0008270">
    <property type="term" value="F:zinc ion binding"/>
    <property type="evidence" value="ECO:0007669"/>
    <property type="project" value="UniProtKB-KW"/>
</dbReference>
<evidence type="ECO:0000313" key="5">
    <source>
        <dbReference type="Proteomes" id="UP000268014"/>
    </source>
</evidence>
<reference evidence="6" key="1">
    <citation type="submission" date="2017-02" db="UniProtKB">
        <authorList>
            <consortium name="WormBaseParasite"/>
        </authorList>
    </citation>
    <scope>IDENTIFICATION</scope>
</reference>
<evidence type="ECO:0000313" key="6">
    <source>
        <dbReference type="WBParaSite" id="HPLM_0001587601-mRNA-1"/>
    </source>
</evidence>
<dbReference type="Gene3D" id="4.10.60.10">
    <property type="entry name" value="Zinc finger, CCHC-type"/>
    <property type="match status" value="1"/>
</dbReference>
<dbReference type="SUPFAM" id="SSF53098">
    <property type="entry name" value="Ribonuclease H-like"/>
    <property type="match status" value="1"/>
</dbReference>
<dbReference type="GO" id="GO:0003676">
    <property type="term" value="F:nucleic acid binding"/>
    <property type="evidence" value="ECO:0007669"/>
    <property type="project" value="InterPro"/>
</dbReference>